<keyword evidence="1" id="KW-0812">Transmembrane</keyword>
<dbReference type="InterPro" id="IPR037185">
    <property type="entry name" value="EmrE-like"/>
</dbReference>
<dbReference type="EMBL" id="BARS01025106">
    <property type="protein sequence ID" value="GAG00764.1"/>
    <property type="molecule type" value="Genomic_DNA"/>
</dbReference>
<comment type="caution">
    <text evidence="3">The sequence shown here is derived from an EMBL/GenBank/DDBJ whole genome shotgun (WGS) entry which is preliminary data.</text>
</comment>
<keyword evidence="1" id="KW-0472">Membrane</keyword>
<organism evidence="3">
    <name type="scientific">marine sediment metagenome</name>
    <dbReference type="NCBI Taxonomy" id="412755"/>
    <lineage>
        <taxon>unclassified sequences</taxon>
        <taxon>metagenomes</taxon>
        <taxon>ecological metagenomes</taxon>
    </lineage>
</organism>
<evidence type="ECO:0000313" key="3">
    <source>
        <dbReference type="EMBL" id="GAG00764.1"/>
    </source>
</evidence>
<accession>X0U4R9</accession>
<feature type="transmembrane region" description="Helical" evidence="1">
    <location>
        <begin position="6"/>
        <end position="23"/>
    </location>
</feature>
<name>X0U4R9_9ZZZZ</name>
<feature type="transmembrane region" description="Helical" evidence="1">
    <location>
        <begin position="57"/>
        <end position="75"/>
    </location>
</feature>
<evidence type="ECO:0000256" key="1">
    <source>
        <dbReference type="SAM" id="Phobius"/>
    </source>
</evidence>
<gene>
    <name evidence="3" type="ORF">S01H1_39732</name>
</gene>
<dbReference type="GO" id="GO:0016020">
    <property type="term" value="C:membrane"/>
    <property type="evidence" value="ECO:0007669"/>
    <property type="project" value="InterPro"/>
</dbReference>
<dbReference type="SUPFAM" id="SSF103481">
    <property type="entry name" value="Multidrug resistance efflux transporter EmrE"/>
    <property type="match status" value="1"/>
</dbReference>
<feature type="non-terminal residue" evidence="3">
    <location>
        <position position="1"/>
    </location>
</feature>
<protein>
    <recommendedName>
        <fullName evidence="2">EamA domain-containing protein</fullName>
    </recommendedName>
</protein>
<feature type="transmembrane region" description="Helical" evidence="1">
    <location>
        <begin position="30"/>
        <end position="51"/>
    </location>
</feature>
<reference evidence="3" key="1">
    <citation type="journal article" date="2014" name="Front. Microbiol.">
        <title>High frequency of phylogenetically diverse reductive dehalogenase-homologous genes in deep subseafloor sedimentary metagenomes.</title>
        <authorList>
            <person name="Kawai M."/>
            <person name="Futagami T."/>
            <person name="Toyoda A."/>
            <person name="Takaki Y."/>
            <person name="Nishi S."/>
            <person name="Hori S."/>
            <person name="Arai W."/>
            <person name="Tsubouchi T."/>
            <person name="Morono Y."/>
            <person name="Uchiyama I."/>
            <person name="Ito T."/>
            <person name="Fujiyama A."/>
            <person name="Inagaki F."/>
            <person name="Takami H."/>
        </authorList>
    </citation>
    <scope>NUCLEOTIDE SEQUENCE</scope>
    <source>
        <strain evidence="3">Expedition CK06-06</strain>
    </source>
</reference>
<proteinExistence type="predicted"/>
<dbReference type="InterPro" id="IPR000620">
    <property type="entry name" value="EamA_dom"/>
</dbReference>
<dbReference type="Pfam" id="PF00892">
    <property type="entry name" value="EamA"/>
    <property type="match status" value="1"/>
</dbReference>
<keyword evidence="1" id="KW-1133">Transmembrane helix</keyword>
<sequence>WACVVISAVTAIALGHVLYYVAIRRIGATIPSLVILAQPFTVFAISNVFFGESLNKLQWFFGVVLLAGSALAIWAQQHLRPVPTNNNSTRKST</sequence>
<evidence type="ECO:0000259" key="2">
    <source>
        <dbReference type="Pfam" id="PF00892"/>
    </source>
</evidence>
<feature type="domain" description="EamA" evidence="2">
    <location>
        <begin position="1"/>
        <end position="73"/>
    </location>
</feature>
<dbReference type="AlphaFoldDB" id="X0U4R9"/>